<evidence type="ECO:0000313" key="3">
    <source>
        <dbReference type="EMBL" id="RAW54743.1"/>
    </source>
</evidence>
<keyword evidence="2" id="KW-0732">Signal</keyword>
<feature type="chain" id="PRO_5038665464" evidence="2">
    <location>
        <begin position="24"/>
        <end position="362"/>
    </location>
</feature>
<dbReference type="Proteomes" id="UP000251144">
    <property type="component" value="Unassembled WGS sequence"/>
</dbReference>
<evidence type="ECO:0000256" key="1">
    <source>
        <dbReference type="SAM" id="Phobius"/>
    </source>
</evidence>
<dbReference type="OrthoDB" id="1863614at2"/>
<feature type="transmembrane region" description="Helical" evidence="1">
    <location>
        <begin position="168"/>
        <end position="188"/>
    </location>
</feature>
<feature type="transmembrane region" description="Helical" evidence="1">
    <location>
        <begin position="106"/>
        <end position="125"/>
    </location>
</feature>
<accession>A0A329U0C3</accession>
<dbReference type="EMBL" id="PRLB01000003">
    <property type="protein sequence ID" value="RAW54743.1"/>
    <property type="molecule type" value="Genomic_DNA"/>
</dbReference>
<dbReference type="InterPro" id="IPR014194">
    <property type="entry name" value="Spore_III_AE"/>
</dbReference>
<name>A0A329U0C3_9FIRM</name>
<keyword evidence="1" id="KW-0472">Membrane</keyword>
<sequence>MKRDKLFRLSLAILFLWTSLALAAPAAMAASSRALPGSSLWEPYLQQSRIDLEKAASSPWETLKSFLPRSFGALVRQTASRYTSVLLFLTLTAVLGLLAGECTDGALLDLVAAGGCGVLLWGSLLEEAQKLCEQVESWRSFLLGFLPVYAGVLTMGGEGAAGSAASGALLTALCFLAQLAAAFVQPLLHCYLMLSMACCVSSEPALGIFCKGVGSALRQALGWAGKILVALLGLQRAAAFQLDRFSLRTGQLLAGSVPIIGQTLSSASESILAGIQLLKSGLGLAALSVLGAEFVPLYLGLMIQLALLMGCSLLCSLTGISRCRALFDCFAEAVRCMAAVVALFFGLAAAGVTLLFIVGGGS</sequence>
<feature type="transmembrane region" description="Helical" evidence="1">
    <location>
        <begin position="79"/>
        <end position="99"/>
    </location>
</feature>
<evidence type="ECO:0000313" key="4">
    <source>
        <dbReference type="Proteomes" id="UP000251144"/>
    </source>
</evidence>
<keyword evidence="1" id="KW-0812">Transmembrane</keyword>
<dbReference type="AlphaFoldDB" id="A0A329U0C3"/>
<dbReference type="RefSeq" id="WP_158400658.1">
    <property type="nucleotide sequence ID" value="NZ_PRLB01000003.1"/>
</dbReference>
<reference evidence="3 4" key="1">
    <citation type="submission" date="2018-02" db="EMBL/GenBank/DDBJ databases">
        <title>Complete genome sequencing of Faecalibacterium prausnitzii strains isolated from the human gut.</title>
        <authorList>
            <person name="Fitzgerald B.C."/>
            <person name="Shkoporov A.N."/>
            <person name="Ross P.R."/>
            <person name="Hill C."/>
        </authorList>
    </citation>
    <scope>NUCLEOTIDE SEQUENCE [LARGE SCALE GENOMIC DNA]</scope>
    <source>
        <strain evidence="3 4">APC942/32-1</strain>
    </source>
</reference>
<proteinExistence type="predicted"/>
<gene>
    <name evidence="3" type="ORF">C4N26_04995</name>
</gene>
<feature type="transmembrane region" description="Helical" evidence="1">
    <location>
        <begin position="297"/>
        <end position="321"/>
    </location>
</feature>
<comment type="caution">
    <text evidence="3">The sequence shown here is derived from an EMBL/GenBank/DDBJ whole genome shotgun (WGS) entry which is preliminary data.</text>
</comment>
<feature type="signal peptide" evidence="2">
    <location>
        <begin position="1"/>
        <end position="23"/>
    </location>
</feature>
<evidence type="ECO:0000256" key="2">
    <source>
        <dbReference type="SAM" id="SignalP"/>
    </source>
</evidence>
<feature type="transmembrane region" description="Helical" evidence="1">
    <location>
        <begin position="137"/>
        <end position="156"/>
    </location>
</feature>
<dbReference type="Pfam" id="PF09546">
    <property type="entry name" value="Spore_III_AE"/>
    <property type="match status" value="1"/>
</dbReference>
<protein>
    <submittedName>
        <fullName evidence="3">Stage III sporulation protein AE</fullName>
    </submittedName>
</protein>
<organism evidence="3 4">
    <name type="scientific">Faecalibacterium prausnitzii</name>
    <dbReference type="NCBI Taxonomy" id="853"/>
    <lineage>
        <taxon>Bacteria</taxon>
        <taxon>Bacillati</taxon>
        <taxon>Bacillota</taxon>
        <taxon>Clostridia</taxon>
        <taxon>Eubacteriales</taxon>
        <taxon>Oscillospiraceae</taxon>
        <taxon>Faecalibacterium</taxon>
    </lineage>
</organism>
<feature type="transmembrane region" description="Helical" evidence="1">
    <location>
        <begin position="333"/>
        <end position="358"/>
    </location>
</feature>
<keyword evidence="1" id="KW-1133">Transmembrane helix</keyword>